<dbReference type="PANTHER" id="PTHR46586:SF3">
    <property type="entry name" value="ANKYRIN REPEAT-CONTAINING PROTEIN"/>
    <property type="match status" value="1"/>
</dbReference>
<sequence>MQFQIILQWINSDKIVHFWNKKITYRDLEQEYSAIHELNRRLIAEARIARFSSSFLAPQKLNELEKNNNLLTLIDLCRPALKETGEATSFLMALHYLLALPKDARPANHNEKTVFLFNNLLKENPVDTLKFYHQNKELFAEYYEINSIAEKTIRKEQALPSVRAYLETLTDALKDQKDPLGLIALFKEKIADTEKYAALILWLIQRKVPSNQIIETHLLHDFMRYNLYDLSSPDSAVSHLYSLLEEFPEAQNLVQQAKKTSCGERGFCNYALDGSLVFEEEELEYVEAKPALCKFSPTAFNFGSLCQLFDQSFLIAAISWVARTENTDWFILLKGHLNQPGVITEQLPILINLISKAQDPKLTKTLATLIEDSTAEQLVSLHQGAILHLLSYKPSLVTKISGMNIENYVEQIISTNSSDFDTTMQLLQLLKLLIINKHDAANSVFERLIDFLLSQQSNLIEDDEIIRQLKRHPEYIPRLSYRCKVLHSQLQDCIEANTQSQLDTTCYNSIEDVWFDVNRKLNLLHILDPQSDSEVIDKYSLYALIAKAAYKSLGRHFDLDTFIEALSLPEPERGETSIQERVLIEILAAIEDEDIKDKIITKLQGEPINCMDWMTKAYGGTSLFVKAAEHGNNMLLNLLVDNREPDKDSYNDAVHLSAANGHWLTVSHLCRHFPEKVRNSTIANTLILAARHGKVDIVEQLCDTEMYPPLSGKAHAQLLETAVENNQLAVVECLCTLTSPVPNKNLIEKLFNLALKHKHLTILIYFSELPQNAPHQLQIDKAFSQAVLNNDEDSLKCLGNLNTVKPGHLVVERNFKKAAMMGLLNMIVCLGNLPGYTLNKPEIINGAIQEAATYGHLPVVKHLLSSIKDTRTRQDALVSALSAATKSGKLEIIGYLCNLSSSQPVQNAIFPLLLWAIKSKNSPIVELFCNLKTNKPHPRVLTRLLQEAIKSGELDIVKSICQAFSPIPQRNLDLAIPMAVQWRQPIILSYLYELSENKPKPKMIRFALNKAISTNQENAAIYLRNKLLELRYHTETEQSDLTHNTSRQLESLGLFGKEKSGKADPLSEKRLTSTAVFA</sequence>
<name>A0A098GCU8_LEGMI</name>
<reference evidence="3" key="1">
    <citation type="submission" date="2014-09" db="EMBL/GenBank/DDBJ databases">
        <authorList>
            <person name="Gomez-Valero L."/>
        </authorList>
    </citation>
    <scope>NUCLEOTIDE SEQUENCE [LARGE SCALE GENOMIC DNA]</scope>
    <source>
        <strain evidence="3">ATCC33218</strain>
    </source>
</reference>
<dbReference type="InterPro" id="IPR036770">
    <property type="entry name" value="Ankyrin_rpt-contain_sf"/>
</dbReference>
<dbReference type="EMBL" id="LN614830">
    <property type="protein sequence ID" value="CEG59825.1"/>
    <property type="molecule type" value="Genomic_DNA"/>
</dbReference>
<dbReference type="InterPro" id="IPR052050">
    <property type="entry name" value="SecEffector_AnkRepeat"/>
</dbReference>
<gene>
    <name evidence="1" type="ORF">LMI_0478</name>
    <name evidence="2" type="ORF">SAMN02982997_01917</name>
</gene>
<dbReference type="HOGENOM" id="CLU_284803_0_0_6"/>
<protein>
    <recommendedName>
        <fullName evidence="5">Ankyrin repeats (3 copies)</fullName>
    </recommendedName>
</protein>
<evidence type="ECO:0000313" key="3">
    <source>
        <dbReference type="Proteomes" id="UP000032414"/>
    </source>
</evidence>
<dbReference type="PANTHER" id="PTHR46586">
    <property type="entry name" value="ANKYRIN REPEAT-CONTAINING PROTEIN"/>
    <property type="match status" value="1"/>
</dbReference>
<evidence type="ECO:0000313" key="4">
    <source>
        <dbReference type="Proteomes" id="UP000182998"/>
    </source>
</evidence>
<dbReference type="OrthoDB" id="5653325at2"/>
<evidence type="ECO:0000313" key="2">
    <source>
        <dbReference type="EMBL" id="SCY51475.1"/>
    </source>
</evidence>
<dbReference type="KEGG" id="tmc:LMI_0478"/>
<dbReference type="SUPFAM" id="SSF48403">
    <property type="entry name" value="Ankyrin repeat"/>
    <property type="match status" value="2"/>
</dbReference>
<reference evidence="1" key="2">
    <citation type="submission" date="2014-09" db="EMBL/GenBank/DDBJ databases">
        <authorList>
            <person name="GOMEZ-VALERO Laura"/>
        </authorList>
    </citation>
    <scope>NUCLEOTIDE SEQUENCE</scope>
    <source>
        <strain evidence="1">ATCC33218</strain>
    </source>
</reference>
<dbReference type="RefSeq" id="WP_045098349.1">
    <property type="nucleotide sequence ID" value="NZ_CP020614.1"/>
</dbReference>
<dbReference type="Proteomes" id="UP000182998">
    <property type="component" value="Unassembled WGS sequence"/>
</dbReference>
<dbReference type="EMBL" id="FMVN01000009">
    <property type="protein sequence ID" value="SCY51475.1"/>
    <property type="molecule type" value="Genomic_DNA"/>
</dbReference>
<dbReference type="Proteomes" id="UP000032414">
    <property type="component" value="Chromosome I"/>
</dbReference>
<evidence type="ECO:0000313" key="1">
    <source>
        <dbReference type="EMBL" id="CEG59825.1"/>
    </source>
</evidence>
<accession>A0A098GCU8</accession>
<reference evidence="2 4" key="3">
    <citation type="submission" date="2016-10" db="EMBL/GenBank/DDBJ databases">
        <authorList>
            <person name="Varghese N."/>
            <person name="Submissions S."/>
        </authorList>
    </citation>
    <scope>NUCLEOTIDE SEQUENCE [LARGE SCALE GENOMIC DNA]</scope>
    <source>
        <strain evidence="2 4">ATCC 33218</strain>
    </source>
</reference>
<dbReference type="AlphaFoldDB" id="A0A098GCU8"/>
<keyword evidence="4" id="KW-1185">Reference proteome</keyword>
<organism evidence="1 3">
    <name type="scientific">Legionella micdadei</name>
    <name type="common">Tatlockia micdadei</name>
    <dbReference type="NCBI Taxonomy" id="451"/>
    <lineage>
        <taxon>Bacteria</taxon>
        <taxon>Pseudomonadati</taxon>
        <taxon>Pseudomonadota</taxon>
        <taxon>Gammaproteobacteria</taxon>
        <taxon>Legionellales</taxon>
        <taxon>Legionellaceae</taxon>
        <taxon>Legionella</taxon>
    </lineage>
</organism>
<proteinExistence type="predicted"/>
<evidence type="ECO:0008006" key="5">
    <source>
        <dbReference type="Google" id="ProtNLM"/>
    </source>
</evidence>
<dbReference type="SUPFAM" id="SSF140860">
    <property type="entry name" value="Pseudo ankyrin repeat-like"/>
    <property type="match status" value="1"/>
</dbReference>
<dbReference type="Gene3D" id="1.25.40.20">
    <property type="entry name" value="Ankyrin repeat-containing domain"/>
    <property type="match status" value="2"/>
</dbReference>
<dbReference type="PATRIC" id="fig|451.8.peg.57"/>